<reference evidence="1" key="1">
    <citation type="journal article" date="2022" name="Genome Biol. Evol.">
        <title>A New Gene Family Diagnostic for Intracellular Biomineralization of Amorphous Ca Carbonates by Cyanobacteria.</title>
        <authorList>
            <person name="Benzerara K."/>
            <person name="Duprat E."/>
            <person name="Bitard-Feildel T."/>
            <person name="Caumes G."/>
            <person name="Cassier-Chauvat C."/>
            <person name="Chauvat F."/>
            <person name="Dezi M."/>
            <person name="Diop S.I."/>
            <person name="Gaschignard G."/>
            <person name="Gorgen S."/>
            <person name="Gugger M."/>
            <person name="Lopez-Garcia P."/>
            <person name="Millet M."/>
            <person name="Skouri-Panet F."/>
            <person name="Moreira D."/>
            <person name="Callebaut I."/>
        </authorList>
    </citation>
    <scope>NUCLEOTIDE SEQUENCE</scope>
    <source>
        <strain evidence="1">G9</strain>
    </source>
</reference>
<dbReference type="EMBL" id="JAKKUT010000007">
    <property type="protein sequence ID" value="MDG2992094.1"/>
    <property type="molecule type" value="Genomic_DNA"/>
</dbReference>
<dbReference type="Proteomes" id="UP001154265">
    <property type="component" value="Unassembled WGS sequence"/>
</dbReference>
<keyword evidence="2" id="KW-1185">Reference proteome</keyword>
<gene>
    <name evidence="1" type="ORF">L3556_14305</name>
</gene>
<accession>A0ABT6F2K4</accession>
<name>A0ABT6F2K4_9SYNE</name>
<evidence type="ECO:0000313" key="2">
    <source>
        <dbReference type="Proteomes" id="UP001154265"/>
    </source>
</evidence>
<proteinExistence type="predicted"/>
<evidence type="ECO:0000313" key="1">
    <source>
        <dbReference type="EMBL" id="MDG2992094.1"/>
    </source>
</evidence>
<sequence length="92" mass="9752">MKSSSLGWRSPLIMMVGAGILIIGAQALSQTVTGVNKVGSRCPRNYTAVSENYCSPNQGAQPAVIKLGSTCPAGYEENGQYCLKRKLESGTR</sequence>
<comment type="caution">
    <text evidence="1">The sequence shown here is derived from an EMBL/GenBank/DDBJ whole genome shotgun (WGS) entry which is preliminary data.</text>
</comment>
<organism evidence="1 2">
    <name type="scientific">Candidatus Synechococcus calcipolaris G9</name>
    <dbReference type="NCBI Taxonomy" id="1497997"/>
    <lineage>
        <taxon>Bacteria</taxon>
        <taxon>Bacillati</taxon>
        <taxon>Cyanobacteriota</taxon>
        <taxon>Cyanophyceae</taxon>
        <taxon>Synechococcales</taxon>
        <taxon>Synechococcaceae</taxon>
        <taxon>Synechococcus</taxon>
    </lineage>
</organism>
<reference evidence="1" key="2">
    <citation type="submission" date="2022-01" db="EMBL/GenBank/DDBJ databases">
        <authorList>
            <person name="Zivanovic Y."/>
            <person name="Moreira D."/>
            <person name="Lopez-Garcia P."/>
        </authorList>
    </citation>
    <scope>NUCLEOTIDE SEQUENCE</scope>
    <source>
        <strain evidence="1">G9</strain>
    </source>
</reference>
<protein>
    <submittedName>
        <fullName evidence="1">Uncharacterized protein</fullName>
    </submittedName>
</protein>
<dbReference type="RefSeq" id="WP_277868013.1">
    <property type="nucleotide sequence ID" value="NZ_JAKKUT010000007.1"/>
</dbReference>